<accession>A0A317FE58</accession>
<dbReference type="InterPro" id="IPR000182">
    <property type="entry name" value="GNAT_dom"/>
</dbReference>
<evidence type="ECO:0000313" key="5">
    <source>
        <dbReference type="Proteomes" id="UP000245765"/>
    </source>
</evidence>
<dbReference type="Gene3D" id="3.40.630.30">
    <property type="match status" value="1"/>
</dbReference>
<dbReference type="PROSITE" id="PS51186">
    <property type="entry name" value="GNAT"/>
    <property type="match status" value="1"/>
</dbReference>
<keyword evidence="5" id="KW-1185">Reference proteome</keyword>
<evidence type="ECO:0000256" key="1">
    <source>
        <dbReference type="ARBA" id="ARBA00022679"/>
    </source>
</evidence>
<dbReference type="EMBL" id="QGNA01000002">
    <property type="protein sequence ID" value="PWS37165.1"/>
    <property type="molecule type" value="Genomic_DNA"/>
</dbReference>
<dbReference type="InterPro" id="IPR016181">
    <property type="entry name" value="Acyl_CoA_acyltransferase"/>
</dbReference>
<feature type="domain" description="N-acetyltransferase" evidence="3">
    <location>
        <begin position="1"/>
        <end position="156"/>
    </location>
</feature>
<proteinExistence type="predicted"/>
<gene>
    <name evidence="4" type="ORF">DFH01_09890</name>
</gene>
<dbReference type="AlphaFoldDB" id="A0A317FE58"/>
<dbReference type="Proteomes" id="UP000245765">
    <property type="component" value="Unassembled WGS sequence"/>
</dbReference>
<dbReference type="InterPro" id="IPR050832">
    <property type="entry name" value="Bact_Acetyltransf"/>
</dbReference>
<name>A0A317FE58_9PROT</name>
<sequence>MIRCAVATDAAAVAALLRDLNDEPGLSPERITHESVARDLIGDPRALVLVAEQDGEAVGVATAHPHYDTGASRWGLFLNDLYVAPAARRRGIARALVGAVAAEARRTGGRFVWWNADEGDELALRFHRSLDVTEAGTIDFLLAGEAFERLAGMQER</sequence>
<comment type="caution">
    <text evidence="4">The sequence shown here is derived from an EMBL/GenBank/DDBJ whole genome shotgun (WGS) entry which is preliminary data.</text>
</comment>
<evidence type="ECO:0000313" key="4">
    <source>
        <dbReference type="EMBL" id="PWS37165.1"/>
    </source>
</evidence>
<evidence type="ECO:0000256" key="2">
    <source>
        <dbReference type="ARBA" id="ARBA00023315"/>
    </source>
</evidence>
<dbReference type="SUPFAM" id="SSF55729">
    <property type="entry name" value="Acyl-CoA N-acyltransferases (Nat)"/>
    <property type="match status" value="1"/>
</dbReference>
<dbReference type="PANTHER" id="PTHR43877">
    <property type="entry name" value="AMINOALKYLPHOSPHONATE N-ACETYLTRANSFERASE-RELATED-RELATED"/>
    <property type="match status" value="1"/>
</dbReference>
<keyword evidence="2" id="KW-0012">Acyltransferase</keyword>
<reference evidence="5" key="1">
    <citation type="submission" date="2018-05" db="EMBL/GenBank/DDBJ databases">
        <authorList>
            <person name="Du Z."/>
            <person name="Wang X."/>
        </authorList>
    </citation>
    <scope>NUCLEOTIDE SEQUENCE [LARGE SCALE GENOMIC DNA]</scope>
    <source>
        <strain evidence="5">CQN31</strain>
    </source>
</reference>
<keyword evidence="1 4" id="KW-0808">Transferase</keyword>
<dbReference type="GO" id="GO:0016747">
    <property type="term" value="F:acyltransferase activity, transferring groups other than amino-acyl groups"/>
    <property type="evidence" value="ECO:0007669"/>
    <property type="project" value="InterPro"/>
</dbReference>
<organism evidence="4 5">
    <name type="scientific">Falsiroseomonas bella</name>
    <dbReference type="NCBI Taxonomy" id="2184016"/>
    <lineage>
        <taxon>Bacteria</taxon>
        <taxon>Pseudomonadati</taxon>
        <taxon>Pseudomonadota</taxon>
        <taxon>Alphaproteobacteria</taxon>
        <taxon>Acetobacterales</taxon>
        <taxon>Roseomonadaceae</taxon>
        <taxon>Falsiroseomonas</taxon>
    </lineage>
</organism>
<protein>
    <submittedName>
        <fullName evidence="4">GNAT family N-acetyltransferase</fullName>
    </submittedName>
</protein>
<dbReference type="Pfam" id="PF00583">
    <property type="entry name" value="Acetyltransf_1"/>
    <property type="match status" value="1"/>
</dbReference>
<evidence type="ECO:0000259" key="3">
    <source>
        <dbReference type="PROSITE" id="PS51186"/>
    </source>
</evidence>